<keyword evidence="2" id="KW-0812">Transmembrane</keyword>
<evidence type="ECO:0000313" key="4">
    <source>
        <dbReference type="Proteomes" id="UP000594637"/>
    </source>
</evidence>
<sequence length="131" mass="14436">MNSTYVLGLLFGLIVLVSVFLKMRNSGMKEEYATWWIVIAIGSVVFSVIPGALKAVSTVLGVQVPLNLGFFVGAIILLLLSLRFSVDLSRSSEDRRRLAEEIALLRAEVDALRSEMQVLGAQQQREDPPSE</sequence>
<name>A0A7T0PWK7_9ACTO</name>
<dbReference type="InterPro" id="IPR019277">
    <property type="entry name" value="DUF2304"/>
</dbReference>
<evidence type="ECO:0000256" key="2">
    <source>
        <dbReference type="SAM" id="Phobius"/>
    </source>
</evidence>
<evidence type="ECO:0000313" key="3">
    <source>
        <dbReference type="EMBL" id="QPL05829.1"/>
    </source>
</evidence>
<accession>A0A7T0PWK7</accession>
<feature type="transmembrane region" description="Helical" evidence="2">
    <location>
        <begin position="6"/>
        <end position="23"/>
    </location>
</feature>
<proteinExistence type="predicted"/>
<evidence type="ECO:0000256" key="1">
    <source>
        <dbReference type="SAM" id="Coils"/>
    </source>
</evidence>
<dbReference type="Proteomes" id="UP000594637">
    <property type="component" value="Chromosome"/>
</dbReference>
<dbReference type="Pfam" id="PF10066">
    <property type="entry name" value="DUF2304"/>
    <property type="match status" value="1"/>
</dbReference>
<feature type="coiled-coil region" evidence="1">
    <location>
        <begin position="88"/>
        <end position="122"/>
    </location>
</feature>
<keyword evidence="2" id="KW-0472">Membrane</keyword>
<reference evidence="3 4" key="1">
    <citation type="submission" date="2020-11" db="EMBL/GenBank/DDBJ databases">
        <title>Actinomyces sp. ZJ750.</title>
        <authorList>
            <person name="Zhou J."/>
        </authorList>
    </citation>
    <scope>NUCLEOTIDE SEQUENCE [LARGE SCALE GENOMIC DNA]</scope>
    <source>
        <strain evidence="3 4">ZJ750</strain>
    </source>
</reference>
<gene>
    <name evidence="3" type="ORF">ID810_02335</name>
</gene>
<dbReference type="AlphaFoldDB" id="A0A7T0PWK7"/>
<keyword evidence="4" id="KW-1185">Reference proteome</keyword>
<dbReference type="KEGG" id="arep:ID810_02335"/>
<keyword evidence="1" id="KW-0175">Coiled coil</keyword>
<feature type="transmembrane region" description="Helical" evidence="2">
    <location>
        <begin position="68"/>
        <end position="86"/>
    </location>
</feature>
<dbReference type="RefSeq" id="WP_166856226.1">
    <property type="nucleotide sequence ID" value="NZ_CP063989.1"/>
</dbReference>
<dbReference type="EMBL" id="CP063989">
    <property type="protein sequence ID" value="QPL05829.1"/>
    <property type="molecule type" value="Genomic_DNA"/>
</dbReference>
<protein>
    <submittedName>
        <fullName evidence="3">DUF2304 domain-containing protein</fullName>
    </submittedName>
</protein>
<organism evidence="3 4">
    <name type="scientific">Actinomyces respiraculi</name>
    <dbReference type="NCBI Taxonomy" id="2744574"/>
    <lineage>
        <taxon>Bacteria</taxon>
        <taxon>Bacillati</taxon>
        <taxon>Actinomycetota</taxon>
        <taxon>Actinomycetes</taxon>
        <taxon>Actinomycetales</taxon>
        <taxon>Actinomycetaceae</taxon>
        <taxon>Actinomyces</taxon>
    </lineage>
</organism>
<feature type="transmembrane region" description="Helical" evidence="2">
    <location>
        <begin position="35"/>
        <end position="56"/>
    </location>
</feature>
<keyword evidence="2" id="KW-1133">Transmembrane helix</keyword>